<dbReference type="GO" id="GO:0016787">
    <property type="term" value="F:hydrolase activity"/>
    <property type="evidence" value="ECO:0007669"/>
    <property type="project" value="UniProtKB-KW"/>
</dbReference>
<comment type="caution">
    <text evidence="9">The sequence shown here is derived from an EMBL/GenBank/DDBJ whole genome shotgun (WGS) entry which is preliminary data.</text>
</comment>
<dbReference type="InterPro" id="IPR043502">
    <property type="entry name" value="DNA/RNA_pol_sf"/>
</dbReference>
<reference evidence="9 10" key="1">
    <citation type="journal article" date="2014" name="Genome Biol. Evol.">
        <title>The genome of the myxosporean Thelohanellus kitauei shows adaptations to nutrient acquisition within its fish host.</title>
        <authorList>
            <person name="Yang Y."/>
            <person name="Xiong J."/>
            <person name="Zhou Z."/>
            <person name="Huo F."/>
            <person name="Miao W."/>
            <person name="Ran C."/>
            <person name="Liu Y."/>
            <person name="Zhang J."/>
            <person name="Feng J."/>
            <person name="Wang M."/>
            <person name="Wang M."/>
            <person name="Wang L."/>
            <person name="Yao B."/>
        </authorList>
    </citation>
    <scope>NUCLEOTIDE SEQUENCE [LARGE SCALE GENOMIC DNA]</scope>
    <source>
        <strain evidence="9">Wuqing</strain>
    </source>
</reference>
<keyword evidence="3" id="KW-0540">Nuclease</keyword>
<dbReference type="InterPro" id="IPR041373">
    <property type="entry name" value="RT_RNaseH"/>
</dbReference>
<feature type="compositionally biased region" description="Basic and acidic residues" evidence="7">
    <location>
        <begin position="97"/>
        <end position="109"/>
    </location>
</feature>
<feature type="domain" description="Reverse transcriptase RNase H-like" evidence="8">
    <location>
        <begin position="3"/>
        <end position="66"/>
    </location>
</feature>
<evidence type="ECO:0000256" key="2">
    <source>
        <dbReference type="ARBA" id="ARBA00022695"/>
    </source>
</evidence>
<dbReference type="Pfam" id="PF17917">
    <property type="entry name" value="RT_RNaseH"/>
    <property type="match status" value="1"/>
</dbReference>
<evidence type="ECO:0000313" key="9">
    <source>
        <dbReference type="EMBL" id="KII65536.1"/>
    </source>
</evidence>
<dbReference type="PANTHER" id="PTHR37984:SF5">
    <property type="entry name" value="PROTEIN NYNRIN-LIKE"/>
    <property type="match status" value="1"/>
</dbReference>
<evidence type="ECO:0000313" key="10">
    <source>
        <dbReference type="Proteomes" id="UP000031668"/>
    </source>
</evidence>
<dbReference type="AlphaFoldDB" id="A0A0C2MEH8"/>
<evidence type="ECO:0000256" key="4">
    <source>
        <dbReference type="ARBA" id="ARBA00022759"/>
    </source>
</evidence>
<evidence type="ECO:0000256" key="6">
    <source>
        <dbReference type="ARBA" id="ARBA00022918"/>
    </source>
</evidence>
<keyword evidence="4" id="KW-0255">Endonuclease</keyword>
<proteinExistence type="predicted"/>
<name>A0A0C2MEH8_THEKT</name>
<dbReference type="CDD" id="cd09274">
    <property type="entry name" value="RNase_HI_RT_Ty3"/>
    <property type="match status" value="1"/>
</dbReference>
<evidence type="ECO:0000259" key="8">
    <source>
        <dbReference type="Pfam" id="PF17917"/>
    </source>
</evidence>
<gene>
    <name evidence="9" type="ORF">RF11_15165</name>
</gene>
<dbReference type="InterPro" id="IPR050951">
    <property type="entry name" value="Retrovirus_Pol_polyprotein"/>
</dbReference>
<dbReference type="SUPFAM" id="SSF56672">
    <property type="entry name" value="DNA/RNA polymerases"/>
    <property type="match status" value="1"/>
</dbReference>
<evidence type="ECO:0000256" key="1">
    <source>
        <dbReference type="ARBA" id="ARBA00022679"/>
    </source>
</evidence>
<dbReference type="PANTHER" id="PTHR37984">
    <property type="entry name" value="PROTEIN CBG26694"/>
    <property type="match status" value="1"/>
</dbReference>
<dbReference type="OrthoDB" id="5964945at2759"/>
<protein>
    <submittedName>
        <fullName evidence="9">Retrovirus-related Pol polyprotein from transposon 17.6</fullName>
    </submittedName>
</protein>
<keyword evidence="1" id="KW-0808">Transferase</keyword>
<evidence type="ECO:0000256" key="5">
    <source>
        <dbReference type="ARBA" id="ARBA00022801"/>
    </source>
</evidence>
<organism evidence="9 10">
    <name type="scientific">Thelohanellus kitauei</name>
    <name type="common">Myxosporean</name>
    <dbReference type="NCBI Taxonomy" id="669202"/>
    <lineage>
        <taxon>Eukaryota</taxon>
        <taxon>Metazoa</taxon>
        <taxon>Cnidaria</taxon>
        <taxon>Myxozoa</taxon>
        <taxon>Myxosporea</taxon>
        <taxon>Bivalvulida</taxon>
        <taxon>Platysporina</taxon>
        <taxon>Myxobolidae</taxon>
        <taxon>Thelohanellus</taxon>
    </lineage>
</organism>
<dbReference type="Proteomes" id="UP000031668">
    <property type="component" value="Unassembled WGS sequence"/>
</dbReference>
<keyword evidence="10" id="KW-1185">Reference proteome</keyword>
<feature type="region of interest" description="Disordered" evidence="7">
    <location>
        <begin position="88"/>
        <end position="109"/>
    </location>
</feature>
<accession>A0A0C2MEH8</accession>
<dbReference type="GO" id="GO:0004519">
    <property type="term" value="F:endonuclease activity"/>
    <property type="evidence" value="ECO:0007669"/>
    <property type="project" value="UniProtKB-KW"/>
</dbReference>
<keyword evidence="2" id="KW-0548">Nucleotidyltransferase</keyword>
<dbReference type="GO" id="GO:0003964">
    <property type="term" value="F:RNA-directed DNA polymerase activity"/>
    <property type="evidence" value="ECO:0007669"/>
    <property type="project" value="UniProtKB-KW"/>
</dbReference>
<dbReference type="OMA" id="HFILAIR"/>
<evidence type="ECO:0000256" key="3">
    <source>
        <dbReference type="ARBA" id="ARBA00022722"/>
    </source>
</evidence>
<sequence>MRKKYSTIEREALEIVYVLKKFNQYHYGRHFMIRTDHKPLEHLFSTKRHFPSIAISRLERWVLTLNICDFDIIYRSGASYAIADTLSRLPSSDPETQDDKEKRCENKKC</sequence>
<evidence type="ECO:0000256" key="7">
    <source>
        <dbReference type="SAM" id="MobiDB-lite"/>
    </source>
</evidence>
<keyword evidence="6" id="KW-0695">RNA-directed DNA polymerase</keyword>
<dbReference type="EMBL" id="JWZT01003797">
    <property type="protein sequence ID" value="KII65536.1"/>
    <property type="molecule type" value="Genomic_DNA"/>
</dbReference>
<keyword evidence="5" id="KW-0378">Hydrolase</keyword>